<accession>U3TCV4</accession>
<protein>
    <recommendedName>
        <fullName evidence="9">CRISPR-associated endonuclease Cas1</fullName>
        <ecNumber evidence="9">3.1.-.-</ecNumber>
    </recommendedName>
</protein>
<dbReference type="InterPro" id="IPR050646">
    <property type="entry name" value="Cas1"/>
</dbReference>
<evidence type="ECO:0000256" key="3">
    <source>
        <dbReference type="ARBA" id="ARBA00022759"/>
    </source>
</evidence>
<dbReference type="PATRIC" id="fig|1198449.6.peg.792"/>
<feature type="binding site" evidence="9">
    <location>
        <position position="241"/>
    </location>
    <ligand>
        <name>Mn(2+)</name>
        <dbReference type="ChEBI" id="CHEBI:29035"/>
    </ligand>
</feature>
<dbReference type="STRING" id="1198449.ACAM_0787"/>
<dbReference type="InterPro" id="IPR002729">
    <property type="entry name" value="CRISPR-assoc_Cas1"/>
</dbReference>
<evidence type="ECO:0000256" key="1">
    <source>
        <dbReference type="ARBA" id="ARBA00022722"/>
    </source>
</evidence>
<keyword evidence="11" id="KW-1185">Reference proteome</keyword>
<evidence type="ECO:0000256" key="6">
    <source>
        <dbReference type="ARBA" id="ARBA00023118"/>
    </source>
</evidence>
<dbReference type="HAMAP" id="MF_01470">
    <property type="entry name" value="Cas1"/>
    <property type="match status" value="1"/>
</dbReference>
<keyword evidence="4 9" id="KW-0378">Hydrolase</keyword>
<keyword evidence="7 9" id="KW-0238">DNA-binding</keyword>
<evidence type="ECO:0000313" key="10">
    <source>
        <dbReference type="EMBL" id="BAN90256.1"/>
    </source>
</evidence>
<keyword evidence="6 9" id="KW-0051">Antiviral defense</keyword>
<comment type="cofactor">
    <cofactor evidence="9">
        <name>Mg(2+)</name>
        <dbReference type="ChEBI" id="CHEBI:18420"/>
    </cofactor>
    <cofactor evidence="9">
        <name>Mn(2+)</name>
        <dbReference type="ChEBI" id="CHEBI:29035"/>
    </cofactor>
</comment>
<evidence type="ECO:0000256" key="5">
    <source>
        <dbReference type="ARBA" id="ARBA00022842"/>
    </source>
</evidence>
<proteinExistence type="inferred from homology"/>
<dbReference type="InterPro" id="IPR042206">
    <property type="entry name" value="CRISPR-assoc_Cas1_C"/>
</dbReference>
<evidence type="ECO:0000256" key="2">
    <source>
        <dbReference type="ARBA" id="ARBA00022723"/>
    </source>
</evidence>
<dbReference type="AlphaFoldDB" id="U3TCV4"/>
<keyword evidence="5 9" id="KW-0460">Magnesium</keyword>
<dbReference type="Gene3D" id="3.100.10.20">
    <property type="entry name" value="CRISPR-associated endonuclease Cas1, N-terminal domain"/>
    <property type="match status" value="1"/>
</dbReference>
<dbReference type="PANTHER" id="PTHR34353:SF2">
    <property type="entry name" value="CRISPR-ASSOCIATED ENDONUCLEASE CAS1 1"/>
    <property type="match status" value="1"/>
</dbReference>
<keyword evidence="1 9" id="KW-0540">Nuclease</keyword>
<reference evidence="10 11" key="1">
    <citation type="journal article" date="2013" name="Appl. Environ. Microbiol.">
        <title>Variation of the Virus-Related Elements within Syntenic Genomes of the Hyperthermophilic Archaeon Aeropyrum.</title>
        <authorList>
            <person name="Daifuku T."/>
            <person name="Yoshida T."/>
            <person name="Kitamura T."/>
            <person name="Kawaichi S."/>
            <person name="Inoue T."/>
            <person name="Nomura K."/>
            <person name="Yoshida Y."/>
            <person name="Kuno S."/>
            <person name="Sako Y."/>
        </authorList>
    </citation>
    <scope>NUCLEOTIDE SEQUENCE [LARGE SCALE GENOMIC DNA]</scope>
    <source>
        <strain evidence="10 11">SY1</strain>
    </source>
</reference>
<dbReference type="GO" id="GO:0016787">
    <property type="term" value="F:hydrolase activity"/>
    <property type="evidence" value="ECO:0007669"/>
    <property type="project" value="UniProtKB-KW"/>
</dbReference>
<dbReference type="EMBL" id="AP012489">
    <property type="protein sequence ID" value="BAN90256.1"/>
    <property type="molecule type" value="Genomic_DNA"/>
</dbReference>
<comment type="similarity">
    <text evidence="9">Belongs to the CRISPR-associated endonuclease Cas1 family.</text>
</comment>
<dbReference type="GO" id="GO:0051607">
    <property type="term" value="P:defense response to virus"/>
    <property type="evidence" value="ECO:0007669"/>
    <property type="project" value="UniProtKB-UniRule"/>
</dbReference>
<dbReference type="GO" id="GO:0046872">
    <property type="term" value="F:metal ion binding"/>
    <property type="evidence" value="ECO:0007669"/>
    <property type="project" value="UniProtKB-UniRule"/>
</dbReference>
<keyword evidence="2 9" id="KW-0479">Metal-binding</keyword>
<name>U3TCV4_9CREN</name>
<comment type="subunit">
    <text evidence="9">Homodimer, forms a heterotetramer with a Cas2 homodimer.</text>
</comment>
<dbReference type="Gene3D" id="1.20.120.920">
    <property type="entry name" value="CRISPR-associated endonuclease Cas1, C-terminal domain"/>
    <property type="match status" value="1"/>
</dbReference>
<feature type="binding site" evidence="9">
    <location>
        <position position="226"/>
    </location>
    <ligand>
        <name>Mn(2+)</name>
        <dbReference type="ChEBI" id="CHEBI:29035"/>
    </ligand>
</feature>
<dbReference type="GO" id="GO:0003677">
    <property type="term" value="F:DNA binding"/>
    <property type="evidence" value="ECO:0007669"/>
    <property type="project" value="UniProtKB-KW"/>
</dbReference>
<dbReference type="PANTHER" id="PTHR34353">
    <property type="entry name" value="CRISPR-ASSOCIATED ENDONUCLEASE CAS1 1"/>
    <property type="match status" value="1"/>
</dbReference>
<dbReference type="InterPro" id="IPR042211">
    <property type="entry name" value="CRISPR-assoc_Cas1_N"/>
</dbReference>
<dbReference type="NCBIfam" id="TIGR00287">
    <property type="entry name" value="cas1"/>
    <property type="match status" value="1"/>
</dbReference>
<dbReference type="GO" id="GO:0043571">
    <property type="term" value="P:maintenance of CRISPR repeat elements"/>
    <property type="evidence" value="ECO:0007669"/>
    <property type="project" value="UniProtKB-UniRule"/>
</dbReference>
<evidence type="ECO:0000313" key="11">
    <source>
        <dbReference type="Proteomes" id="UP000016887"/>
    </source>
</evidence>
<gene>
    <name evidence="9 10" type="primary">cas1</name>
    <name evidence="10" type="ORF">ACAM_0787</name>
</gene>
<dbReference type="GO" id="GO:0004519">
    <property type="term" value="F:endonuclease activity"/>
    <property type="evidence" value="ECO:0007669"/>
    <property type="project" value="UniProtKB-UniRule"/>
</dbReference>
<keyword evidence="8 9" id="KW-0464">Manganese</keyword>
<dbReference type="Proteomes" id="UP000016887">
    <property type="component" value="Chromosome"/>
</dbReference>
<sequence>MMMVVAEPGSRIRVARGALVVETKTGKKVVVESSVERVIISSSRVSISSAAVRAAAKMGIDLVFLDWDGSPVARLYPPIINKTVATRIGQFSASERLRRLIAAELVSAKIYNQGQTLKYIARQRADERLREAGYEVELLSGEPLRIADEDGPGFRDRLLSIEARTSRRYWQCIAEILPERLGFSGRDRGALDPFNAALNYGYGILYSIVEKSLLLVGLDPYLGVFHTEKSGKPSLTLDAIEPFRAPIVDRILALKAGRIYLKLEAGRLDYKSRKEVAKAVASSLSMKAAVRGLGRRIRLEDAIMIQARRLAEAFRGSGGFSAVRVGL</sequence>
<evidence type="ECO:0000256" key="7">
    <source>
        <dbReference type="ARBA" id="ARBA00023125"/>
    </source>
</evidence>
<dbReference type="Pfam" id="PF01867">
    <property type="entry name" value="Cas_Cas1"/>
    <property type="match status" value="1"/>
</dbReference>
<dbReference type="KEGG" id="acj:ACAM_0787"/>
<evidence type="ECO:0000256" key="8">
    <source>
        <dbReference type="ARBA" id="ARBA00023211"/>
    </source>
</evidence>
<evidence type="ECO:0000256" key="4">
    <source>
        <dbReference type="ARBA" id="ARBA00022801"/>
    </source>
</evidence>
<keyword evidence="3 9" id="KW-0255">Endonuclease</keyword>
<comment type="function">
    <text evidence="9">CRISPR (clustered regularly interspaced short palindromic repeat), is an adaptive immune system that provides protection against mobile genetic elements (viruses, transposable elements and conjugative plasmids). CRISPR clusters contain spacers, sequences complementary to antecedent mobile elements, and target invading nucleic acids. CRISPR clusters are transcribed and processed into CRISPR RNA (crRNA). Acts as a dsDNA endonuclease. Involved in the integration of spacer DNA into the CRISPR cassette.</text>
</comment>
<feature type="binding site" evidence="9">
    <location>
        <position position="162"/>
    </location>
    <ligand>
        <name>Mn(2+)</name>
        <dbReference type="ChEBI" id="CHEBI:29035"/>
    </ligand>
</feature>
<organism evidence="10 11">
    <name type="scientific">Aeropyrum camini SY1 = JCM 12091</name>
    <dbReference type="NCBI Taxonomy" id="1198449"/>
    <lineage>
        <taxon>Archaea</taxon>
        <taxon>Thermoproteota</taxon>
        <taxon>Thermoprotei</taxon>
        <taxon>Desulfurococcales</taxon>
        <taxon>Desulfurococcaceae</taxon>
        <taxon>Aeropyrum</taxon>
    </lineage>
</organism>
<dbReference type="CDD" id="cd09636">
    <property type="entry name" value="Cas1_I-II-III"/>
    <property type="match status" value="1"/>
</dbReference>
<evidence type="ECO:0000256" key="9">
    <source>
        <dbReference type="HAMAP-Rule" id="MF_01470"/>
    </source>
</evidence>
<dbReference type="EC" id="3.1.-.-" evidence="9"/>
<dbReference type="eggNOG" id="arCOG01452">
    <property type="taxonomic scope" value="Archaea"/>
</dbReference>